<dbReference type="AlphaFoldDB" id="A0A9X1K0A4"/>
<feature type="transmembrane region" description="Helical" evidence="1">
    <location>
        <begin position="40"/>
        <end position="62"/>
    </location>
</feature>
<feature type="transmembrane region" description="Helical" evidence="1">
    <location>
        <begin position="74"/>
        <end position="96"/>
    </location>
</feature>
<gene>
    <name evidence="2" type="ORF">KXJ69_08975</name>
</gene>
<keyword evidence="3" id="KW-1185">Reference proteome</keyword>
<evidence type="ECO:0000313" key="2">
    <source>
        <dbReference type="EMBL" id="MBW2938236.1"/>
    </source>
</evidence>
<keyword evidence="1" id="KW-1133">Transmembrane helix</keyword>
<accession>A0A9X1K0A4</accession>
<proteinExistence type="predicted"/>
<dbReference type="Proteomes" id="UP001138686">
    <property type="component" value="Unassembled WGS sequence"/>
</dbReference>
<reference evidence="2" key="1">
    <citation type="submission" date="2021-07" db="EMBL/GenBank/DDBJ databases">
        <title>Aureisphaera sp. CAU 1614 isolated from sea sediment.</title>
        <authorList>
            <person name="Kim W."/>
        </authorList>
    </citation>
    <scope>NUCLEOTIDE SEQUENCE</scope>
    <source>
        <strain evidence="2">CAU 1614</strain>
    </source>
</reference>
<evidence type="ECO:0000313" key="3">
    <source>
        <dbReference type="Proteomes" id="UP001138686"/>
    </source>
</evidence>
<keyword evidence="1" id="KW-0812">Transmembrane</keyword>
<evidence type="ECO:0000256" key="1">
    <source>
        <dbReference type="SAM" id="Phobius"/>
    </source>
</evidence>
<evidence type="ECO:0008006" key="4">
    <source>
        <dbReference type="Google" id="ProtNLM"/>
    </source>
</evidence>
<name>A0A9X1K0A4_9FLAO</name>
<dbReference type="RefSeq" id="WP_219052752.1">
    <property type="nucleotide sequence ID" value="NZ_JAHWDP010000003.1"/>
</dbReference>
<protein>
    <recommendedName>
        <fullName evidence="4">DUF4293 family protein</fullName>
    </recommendedName>
</protein>
<sequence>MKFWNTFLYFLIAILIIGTIGIWLPAILDNVNESEVDKFGLLQNCATYFITIIVAGCLELVIHFQNNAELKNKLGFTFLIILLIIISIATIVGISFSIHYESYEISKWIVYIGVPVSWVLWWISNWKRNDMNPMDALGGSV</sequence>
<organism evidence="2 3">
    <name type="scientific">Halomarinibacterium sedimenti</name>
    <dbReference type="NCBI Taxonomy" id="2857106"/>
    <lineage>
        <taxon>Bacteria</taxon>
        <taxon>Pseudomonadati</taxon>
        <taxon>Bacteroidota</taxon>
        <taxon>Flavobacteriia</taxon>
        <taxon>Flavobacteriales</taxon>
        <taxon>Flavobacteriaceae</taxon>
        <taxon>Halomarinibacterium</taxon>
    </lineage>
</organism>
<dbReference type="EMBL" id="JAHWDP010000003">
    <property type="protein sequence ID" value="MBW2938236.1"/>
    <property type="molecule type" value="Genomic_DNA"/>
</dbReference>
<comment type="caution">
    <text evidence="2">The sequence shown here is derived from an EMBL/GenBank/DDBJ whole genome shotgun (WGS) entry which is preliminary data.</text>
</comment>
<feature type="transmembrane region" description="Helical" evidence="1">
    <location>
        <begin position="108"/>
        <end position="124"/>
    </location>
</feature>
<keyword evidence="1" id="KW-0472">Membrane</keyword>
<feature type="transmembrane region" description="Helical" evidence="1">
    <location>
        <begin position="7"/>
        <end position="28"/>
    </location>
</feature>